<evidence type="ECO:0000256" key="7">
    <source>
        <dbReference type="SAM" id="Phobius"/>
    </source>
</evidence>
<feature type="compositionally biased region" description="Polar residues" evidence="6">
    <location>
        <begin position="193"/>
        <end position="210"/>
    </location>
</feature>
<keyword evidence="2" id="KW-1003">Cell membrane</keyword>
<evidence type="ECO:0000256" key="5">
    <source>
        <dbReference type="ARBA" id="ARBA00023136"/>
    </source>
</evidence>
<feature type="compositionally biased region" description="Pro residues" evidence="6">
    <location>
        <begin position="160"/>
        <end position="170"/>
    </location>
</feature>
<keyword evidence="4 7" id="KW-1133">Transmembrane helix</keyword>
<accession>A0ABU7L7A3</accession>
<feature type="region of interest" description="Disordered" evidence="6">
    <location>
        <begin position="146"/>
        <end position="286"/>
    </location>
</feature>
<gene>
    <name evidence="9" type="ORF">Q7514_07660</name>
</gene>
<keyword evidence="5 7" id="KW-0472">Membrane</keyword>
<keyword evidence="3 7" id="KW-0812">Transmembrane</keyword>
<feature type="transmembrane region" description="Helical" evidence="7">
    <location>
        <begin position="96"/>
        <end position="113"/>
    </location>
</feature>
<feature type="domain" description="Phage shock protein PspC N-terminal" evidence="8">
    <location>
        <begin position="17"/>
        <end position="70"/>
    </location>
</feature>
<feature type="transmembrane region" description="Helical" evidence="7">
    <location>
        <begin position="349"/>
        <end position="368"/>
    </location>
</feature>
<reference evidence="9 10" key="1">
    <citation type="submission" date="2023-07" db="EMBL/GenBank/DDBJ databases">
        <authorList>
            <person name="Girao M."/>
            <person name="Carvalho M.F."/>
        </authorList>
    </citation>
    <scope>NUCLEOTIDE SEQUENCE [LARGE SCALE GENOMIC DNA]</scope>
    <source>
        <strain evidence="9 10">YIM65754</strain>
    </source>
</reference>
<comment type="subcellular location">
    <subcellularLocation>
        <location evidence="1">Cell membrane</location>
        <topology evidence="1">Single-pass membrane protein</topology>
    </subcellularLocation>
</comment>
<dbReference type="InterPro" id="IPR052027">
    <property type="entry name" value="PspC"/>
</dbReference>
<evidence type="ECO:0000313" key="9">
    <source>
        <dbReference type="EMBL" id="MEE2057403.1"/>
    </source>
</evidence>
<name>A0ABU7L7A3_9NOCA</name>
<dbReference type="InterPro" id="IPR007168">
    <property type="entry name" value="Phageshock_PspC_N"/>
</dbReference>
<evidence type="ECO:0000256" key="3">
    <source>
        <dbReference type="ARBA" id="ARBA00022692"/>
    </source>
</evidence>
<dbReference type="Proteomes" id="UP001336020">
    <property type="component" value="Unassembled WGS sequence"/>
</dbReference>
<evidence type="ECO:0000259" key="8">
    <source>
        <dbReference type="Pfam" id="PF04024"/>
    </source>
</evidence>
<comment type="caution">
    <text evidence="9">The sequence shown here is derived from an EMBL/GenBank/DDBJ whole genome shotgun (WGS) entry which is preliminary data.</text>
</comment>
<protein>
    <submittedName>
        <fullName evidence="9">PspC domain-containing protein</fullName>
    </submittedName>
</protein>
<organism evidence="9 10">
    <name type="scientific">Rhodococcus artemisiae</name>
    <dbReference type="NCBI Taxonomy" id="714159"/>
    <lineage>
        <taxon>Bacteria</taxon>
        <taxon>Bacillati</taxon>
        <taxon>Actinomycetota</taxon>
        <taxon>Actinomycetes</taxon>
        <taxon>Mycobacteriales</taxon>
        <taxon>Nocardiaceae</taxon>
        <taxon>Rhodococcus</taxon>
    </lineage>
</organism>
<dbReference type="EMBL" id="JAUTXY010000003">
    <property type="protein sequence ID" value="MEE2057403.1"/>
    <property type="molecule type" value="Genomic_DNA"/>
</dbReference>
<feature type="compositionally biased region" description="Low complexity" evidence="6">
    <location>
        <begin position="171"/>
        <end position="192"/>
    </location>
</feature>
<keyword evidence="10" id="KW-1185">Reference proteome</keyword>
<evidence type="ECO:0000256" key="2">
    <source>
        <dbReference type="ARBA" id="ARBA00022475"/>
    </source>
</evidence>
<evidence type="ECO:0000256" key="4">
    <source>
        <dbReference type="ARBA" id="ARBA00022989"/>
    </source>
</evidence>
<proteinExistence type="predicted"/>
<evidence type="ECO:0000256" key="6">
    <source>
        <dbReference type="SAM" id="MobiDB-lite"/>
    </source>
</evidence>
<feature type="transmembrane region" description="Helical" evidence="7">
    <location>
        <begin position="292"/>
        <end position="312"/>
    </location>
</feature>
<feature type="transmembrane region" description="Helical" evidence="7">
    <location>
        <begin position="324"/>
        <end position="342"/>
    </location>
</feature>
<dbReference type="Pfam" id="PF04024">
    <property type="entry name" value="PspC"/>
    <property type="match status" value="1"/>
</dbReference>
<sequence length="476" mass="50099">MTTRTFPEQLTDMWRTRPVRLPEQGHVAGVCAGIGVRYGIDPVLVRIAFVVSALFGGAGIVLYLAAWVLFTRHGDQVSAIESLVGRGHSSDSSSKVVVLLVALAIAASAVGPVGVGSGGSGFISMVLMLGGWWLLYQRRPEPPTLPPPANGFSFHRNMFPPQPFGQPFQPPFTQTPFTQTPFTDPTFTQPSQSPFVSESTAVQRDATGSATDGPGSNDPDNDTSENDSTVSLSKDAPESNDTAQVQDRQLDTGSATPPTWDPLGVAPFAWDLPEPAPTHSPVPVEKKPRSRLTTMILGFAVLAAAAAGTVAVSTDIQWLTPARIGAIALAVIGLGLLLGAFLHRGYGLLVVTGPLMGFVILGSLVGPLDIQSSGEQRFAPRTAAELGSEYSVQLGDLQLDLKNLELTQDHEISIDTRLGDSQIFLPPNLDVDITCNSTAASPCTMQGFDGGADGPGGPVLSIDIDTVMGNTEVHRG</sequence>
<dbReference type="PANTHER" id="PTHR33885">
    <property type="entry name" value="PHAGE SHOCK PROTEIN C"/>
    <property type="match status" value="1"/>
</dbReference>
<dbReference type="RefSeq" id="WP_330132670.1">
    <property type="nucleotide sequence ID" value="NZ_JAUTXY010000003.1"/>
</dbReference>
<feature type="transmembrane region" description="Helical" evidence="7">
    <location>
        <begin position="47"/>
        <end position="70"/>
    </location>
</feature>
<dbReference type="PANTHER" id="PTHR33885:SF3">
    <property type="entry name" value="PHAGE SHOCK PROTEIN C"/>
    <property type="match status" value="1"/>
</dbReference>
<feature type="compositionally biased region" description="Polar residues" evidence="6">
    <location>
        <begin position="239"/>
        <end position="257"/>
    </location>
</feature>
<evidence type="ECO:0000313" key="10">
    <source>
        <dbReference type="Proteomes" id="UP001336020"/>
    </source>
</evidence>
<evidence type="ECO:0000256" key="1">
    <source>
        <dbReference type="ARBA" id="ARBA00004162"/>
    </source>
</evidence>